<accession>A0A0A8YES9</accession>
<dbReference type="AlphaFoldDB" id="A0A0A8YES9"/>
<dbReference type="EMBL" id="GBRH01273762">
    <property type="protein sequence ID" value="JAD24133.1"/>
    <property type="molecule type" value="Transcribed_RNA"/>
</dbReference>
<feature type="region of interest" description="Disordered" evidence="1">
    <location>
        <begin position="12"/>
        <end position="36"/>
    </location>
</feature>
<sequence>MKCGLVPELVNFGGQTLPANHRDRTRSRKKHTPFVR</sequence>
<reference evidence="2" key="1">
    <citation type="submission" date="2014-09" db="EMBL/GenBank/DDBJ databases">
        <authorList>
            <person name="Magalhaes I.L.F."/>
            <person name="Oliveira U."/>
            <person name="Santos F.R."/>
            <person name="Vidigal T.H.D.A."/>
            <person name="Brescovit A.D."/>
            <person name="Santos A.J."/>
        </authorList>
    </citation>
    <scope>NUCLEOTIDE SEQUENCE</scope>
    <source>
        <tissue evidence="2">Shoot tissue taken approximately 20 cm above the soil surface</tissue>
    </source>
</reference>
<evidence type="ECO:0000313" key="2">
    <source>
        <dbReference type="EMBL" id="JAD24133.1"/>
    </source>
</evidence>
<evidence type="ECO:0000256" key="1">
    <source>
        <dbReference type="SAM" id="MobiDB-lite"/>
    </source>
</evidence>
<name>A0A0A8YES9_ARUDO</name>
<organism evidence="2">
    <name type="scientific">Arundo donax</name>
    <name type="common">Giant reed</name>
    <name type="synonym">Donax arundinaceus</name>
    <dbReference type="NCBI Taxonomy" id="35708"/>
    <lineage>
        <taxon>Eukaryota</taxon>
        <taxon>Viridiplantae</taxon>
        <taxon>Streptophyta</taxon>
        <taxon>Embryophyta</taxon>
        <taxon>Tracheophyta</taxon>
        <taxon>Spermatophyta</taxon>
        <taxon>Magnoliopsida</taxon>
        <taxon>Liliopsida</taxon>
        <taxon>Poales</taxon>
        <taxon>Poaceae</taxon>
        <taxon>PACMAD clade</taxon>
        <taxon>Arundinoideae</taxon>
        <taxon>Arundineae</taxon>
        <taxon>Arundo</taxon>
    </lineage>
</organism>
<protein>
    <submittedName>
        <fullName evidence="2">Uncharacterized protein</fullName>
    </submittedName>
</protein>
<feature type="compositionally biased region" description="Basic residues" evidence="1">
    <location>
        <begin position="23"/>
        <end position="36"/>
    </location>
</feature>
<proteinExistence type="predicted"/>
<reference evidence="2" key="2">
    <citation type="journal article" date="2015" name="Data Brief">
        <title>Shoot transcriptome of the giant reed, Arundo donax.</title>
        <authorList>
            <person name="Barrero R.A."/>
            <person name="Guerrero F.D."/>
            <person name="Moolhuijzen P."/>
            <person name="Goolsby J.A."/>
            <person name="Tidwell J."/>
            <person name="Bellgard S.E."/>
            <person name="Bellgard M.I."/>
        </authorList>
    </citation>
    <scope>NUCLEOTIDE SEQUENCE</scope>
    <source>
        <tissue evidence="2">Shoot tissue taken approximately 20 cm above the soil surface</tissue>
    </source>
</reference>